<dbReference type="RefSeq" id="WP_227322471.1">
    <property type="nucleotide sequence ID" value="NZ_JAESVB010000008.1"/>
</dbReference>
<evidence type="ECO:0000313" key="2">
    <source>
        <dbReference type="EMBL" id="MCB8876812.1"/>
    </source>
</evidence>
<feature type="domain" description="Putative glutamine amidotransferase" evidence="1">
    <location>
        <begin position="5"/>
        <end position="252"/>
    </location>
</feature>
<dbReference type="InterPro" id="IPR029062">
    <property type="entry name" value="Class_I_gatase-like"/>
</dbReference>
<dbReference type="Pfam" id="PF07090">
    <property type="entry name" value="GATase1_like"/>
    <property type="match status" value="1"/>
</dbReference>
<protein>
    <submittedName>
        <fullName evidence="2">Cytoplasmic protein</fullName>
    </submittedName>
</protein>
<gene>
    <name evidence="2" type="ORF">ASILVAE211_16590</name>
</gene>
<dbReference type="InterPro" id="IPR017027">
    <property type="entry name" value="STM3548-like"/>
</dbReference>
<keyword evidence="3" id="KW-1185">Reference proteome</keyword>
<comment type="caution">
    <text evidence="2">The sequence shown here is derived from an EMBL/GenBank/DDBJ whole genome shotgun (WGS) entry which is preliminary data.</text>
</comment>
<evidence type="ECO:0000313" key="3">
    <source>
        <dbReference type="Proteomes" id="UP000708298"/>
    </source>
</evidence>
<evidence type="ECO:0000259" key="1">
    <source>
        <dbReference type="Pfam" id="PF07090"/>
    </source>
</evidence>
<dbReference type="PIRSF" id="PIRSF034405">
    <property type="entry name" value="UCP034405"/>
    <property type="match status" value="1"/>
</dbReference>
<dbReference type="Proteomes" id="UP000708298">
    <property type="component" value="Unassembled WGS sequence"/>
</dbReference>
<dbReference type="PANTHER" id="PTHR37947:SF1">
    <property type="entry name" value="BLL2462 PROTEIN"/>
    <property type="match status" value="1"/>
</dbReference>
<sequence>MTKTKVLLVGESWVTSATHFKGFDQFGSVTFHLGAEPLVAALKDSPFELTYMPSHVASEGFPFDAAGLAEYKAMLLSDIGANTLLLPPAVWLQGKPMPNRLKLIRDWTAAGGGLAMIGGYFSFQGIDGRGRWRKTPVEDALPVTCLPYDDRVEVPDGFTADVTDPAHPIVKDITGPWPVLLGANEVELKPGAHVVAKLPAEEGGYPLLVTGRHGKGRTAAWTSDIGPHWVPNEFVAWEGYGKLWRNLLTWLTEAAQ</sequence>
<organism evidence="2 3">
    <name type="scientific">Acidisoma silvae</name>
    <dbReference type="NCBI Taxonomy" id="2802396"/>
    <lineage>
        <taxon>Bacteria</taxon>
        <taxon>Pseudomonadati</taxon>
        <taxon>Pseudomonadota</taxon>
        <taxon>Alphaproteobacteria</taxon>
        <taxon>Acetobacterales</taxon>
        <taxon>Acidocellaceae</taxon>
        <taxon>Acidisoma</taxon>
    </lineage>
</organism>
<dbReference type="PANTHER" id="PTHR37947">
    <property type="entry name" value="BLL2462 PROTEIN"/>
    <property type="match status" value="1"/>
</dbReference>
<accession>A0A964E056</accession>
<name>A0A964E056_9PROT</name>
<dbReference type="AlphaFoldDB" id="A0A964E056"/>
<dbReference type="SUPFAM" id="SSF52317">
    <property type="entry name" value="Class I glutamine amidotransferase-like"/>
    <property type="match status" value="1"/>
</dbReference>
<dbReference type="Gene3D" id="3.40.50.880">
    <property type="match status" value="1"/>
</dbReference>
<proteinExistence type="predicted"/>
<dbReference type="InterPro" id="IPR010768">
    <property type="entry name" value="GATase1-like"/>
</dbReference>
<reference evidence="2" key="2">
    <citation type="submission" date="2021-01" db="EMBL/GenBank/DDBJ databases">
        <authorList>
            <person name="Mieszkin S."/>
            <person name="Pouder E."/>
            <person name="Alain K."/>
        </authorList>
    </citation>
    <scope>NUCLEOTIDE SEQUENCE</scope>
    <source>
        <strain evidence="2">HW T2.11</strain>
    </source>
</reference>
<reference evidence="2" key="1">
    <citation type="journal article" date="2021" name="Microorganisms">
        <title>Acidisoma silvae sp. nov. and Acidisomacellulosilytica sp. nov., Two Acidophilic Bacteria Isolated from Decaying Wood, Hydrolyzing Cellulose and Producing Poly-3-hydroxybutyrate.</title>
        <authorList>
            <person name="Mieszkin S."/>
            <person name="Pouder E."/>
            <person name="Uroz S."/>
            <person name="Simon-Colin C."/>
            <person name="Alain K."/>
        </authorList>
    </citation>
    <scope>NUCLEOTIDE SEQUENCE</scope>
    <source>
        <strain evidence="2">HW T2.11</strain>
    </source>
</reference>
<dbReference type="CDD" id="cd03143">
    <property type="entry name" value="A4_beta-galactosidase_middle_domain"/>
    <property type="match status" value="1"/>
</dbReference>
<dbReference type="EMBL" id="JAESVB010000008">
    <property type="protein sequence ID" value="MCB8876812.1"/>
    <property type="molecule type" value="Genomic_DNA"/>
</dbReference>